<organism evidence="4 5">
    <name type="scientific">Alkalicella caledoniensis</name>
    <dbReference type="NCBI Taxonomy" id="2731377"/>
    <lineage>
        <taxon>Bacteria</taxon>
        <taxon>Bacillati</taxon>
        <taxon>Bacillota</taxon>
        <taxon>Clostridia</taxon>
        <taxon>Eubacteriales</taxon>
        <taxon>Proteinivoracaceae</taxon>
        <taxon>Alkalicella</taxon>
    </lineage>
</organism>
<keyword evidence="5" id="KW-1185">Reference proteome</keyword>
<dbReference type="PROSITE" id="PS51186">
    <property type="entry name" value="GNAT"/>
    <property type="match status" value="1"/>
</dbReference>
<dbReference type="Proteomes" id="UP000516160">
    <property type="component" value="Chromosome"/>
</dbReference>
<evidence type="ECO:0000313" key="5">
    <source>
        <dbReference type="Proteomes" id="UP000516160"/>
    </source>
</evidence>
<dbReference type="InterPro" id="IPR051556">
    <property type="entry name" value="N-term/lysine_N-AcTrnsfr"/>
</dbReference>
<evidence type="ECO:0000313" key="4">
    <source>
        <dbReference type="EMBL" id="QNO14169.1"/>
    </source>
</evidence>
<protein>
    <submittedName>
        <fullName evidence="4">GNAT family N-acetyltransferase</fullName>
    </submittedName>
</protein>
<dbReference type="Pfam" id="PF00583">
    <property type="entry name" value="Acetyltransf_1"/>
    <property type="match status" value="1"/>
</dbReference>
<dbReference type="SUPFAM" id="SSF55729">
    <property type="entry name" value="Acyl-CoA N-acyltransferases (Nat)"/>
    <property type="match status" value="1"/>
</dbReference>
<gene>
    <name evidence="4" type="ORF">HYG86_04980</name>
</gene>
<dbReference type="RefSeq" id="WP_213167824.1">
    <property type="nucleotide sequence ID" value="NZ_CP058559.1"/>
</dbReference>
<feature type="domain" description="N-acetyltransferase" evidence="3">
    <location>
        <begin position="2"/>
        <end position="155"/>
    </location>
</feature>
<dbReference type="Gene3D" id="3.40.630.30">
    <property type="match status" value="1"/>
</dbReference>
<sequence length="156" mass="18350">MLQIQGVKDKDLKSVICDNILRDLPNWFGIEESIIEYKKTSKDIPFYAVYNEDKAIGFVAIKVHNPYTAEVYVMGTLKEYHRKGIGRMLINKCEEYCKENGMEFLTVKTLDESRASESYEKTRQFYLAMGFRPLEVFKTLWDENNPCLFMAKYIQK</sequence>
<dbReference type="AlphaFoldDB" id="A0A7G9W657"/>
<dbReference type="PANTHER" id="PTHR42919:SF8">
    <property type="entry name" value="N-ALPHA-ACETYLTRANSFERASE 50"/>
    <property type="match status" value="1"/>
</dbReference>
<dbReference type="PANTHER" id="PTHR42919">
    <property type="entry name" value="N-ALPHA-ACETYLTRANSFERASE"/>
    <property type="match status" value="1"/>
</dbReference>
<evidence type="ECO:0000256" key="1">
    <source>
        <dbReference type="ARBA" id="ARBA00022679"/>
    </source>
</evidence>
<evidence type="ECO:0000256" key="2">
    <source>
        <dbReference type="ARBA" id="ARBA00023315"/>
    </source>
</evidence>
<dbReference type="InterPro" id="IPR000182">
    <property type="entry name" value="GNAT_dom"/>
</dbReference>
<dbReference type="CDD" id="cd04301">
    <property type="entry name" value="NAT_SF"/>
    <property type="match status" value="1"/>
</dbReference>
<dbReference type="KEGG" id="acae:HYG86_04980"/>
<accession>A0A7G9W657</accession>
<dbReference type="GO" id="GO:0016747">
    <property type="term" value="F:acyltransferase activity, transferring groups other than amino-acyl groups"/>
    <property type="evidence" value="ECO:0007669"/>
    <property type="project" value="InterPro"/>
</dbReference>
<keyword evidence="2" id="KW-0012">Acyltransferase</keyword>
<dbReference type="EMBL" id="CP058559">
    <property type="protein sequence ID" value="QNO14169.1"/>
    <property type="molecule type" value="Genomic_DNA"/>
</dbReference>
<dbReference type="InterPro" id="IPR016181">
    <property type="entry name" value="Acyl_CoA_acyltransferase"/>
</dbReference>
<proteinExistence type="predicted"/>
<keyword evidence="1 4" id="KW-0808">Transferase</keyword>
<reference evidence="4 5" key="1">
    <citation type="submission" date="2020-07" db="EMBL/GenBank/DDBJ databases">
        <title>Alkalicella. sp. LB2 genome.</title>
        <authorList>
            <person name="Postec A."/>
            <person name="Quemeneur M."/>
        </authorList>
    </citation>
    <scope>NUCLEOTIDE SEQUENCE [LARGE SCALE GENOMIC DNA]</scope>
    <source>
        <strain evidence="4 5">LB2</strain>
    </source>
</reference>
<name>A0A7G9W657_ALKCA</name>
<evidence type="ECO:0000259" key="3">
    <source>
        <dbReference type="PROSITE" id="PS51186"/>
    </source>
</evidence>